<dbReference type="RefSeq" id="WP_069203543.1">
    <property type="nucleotide sequence ID" value="NZ_CP014168.1"/>
</dbReference>
<keyword evidence="6" id="KW-1185">Reference proteome</keyword>
<evidence type="ECO:0000256" key="2">
    <source>
        <dbReference type="ARBA" id="ARBA00022679"/>
    </source>
</evidence>
<dbReference type="KEGG" id="span:AWL63_02160"/>
<sequence length="333" mass="34735">MSAPTYDVVAIGNAIVDVLSQATDAFIVEAGMNKGSMALMFSPEEADALYAKMGPGVEASGGSAANTVAGIAALGGKCGFIGQVASDELGQIFAHDIRSVGIDFTTAARDGEPTTARCLIFVTPDGQRTMNTFLGASQFLPETALDREMIASAAILYLEGYLWDPEEPRAAMRAAIEIARKAGRKVAFTLSDTFCIGRHGADFRDLMAKDLLDIMFANEAELLALMQTDDFDSAVEAASQQVPMLVVTRSEKGAIAVSGGQTVTVAAEPVARVVDTTGAGDLFAAGFLHGQAQDLSVAESLRLGAICAAEIISHYGARAQVDLKALMAEKLGG</sequence>
<dbReference type="PANTHER" id="PTHR43320:SF3">
    <property type="entry name" value="CARBOHYDRATE KINASE PFKB DOMAIN-CONTAINING PROTEIN"/>
    <property type="match status" value="1"/>
</dbReference>
<accession>A0A1B3Z699</accession>
<evidence type="ECO:0000256" key="3">
    <source>
        <dbReference type="ARBA" id="ARBA00022777"/>
    </source>
</evidence>
<dbReference type="InterPro" id="IPR052700">
    <property type="entry name" value="Carb_kinase_PfkB-like"/>
</dbReference>
<feature type="domain" description="Carbohydrate kinase PfkB" evidence="4">
    <location>
        <begin position="57"/>
        <end position="320"/>
    </location>
</feature>
<dbReference type="SUPFAM" id="SSF53613">
    <property type="entry name" value="Ribokinase-like"/>
    <property type="match status" value="1"/>
</dbReference>
<gene>
    <name evidence="5" type="ORF">AWL63_02160</name>
</gene>
<dbReference type="PROSITE" id="PS00584">
    <property type="entry name" value="PFKB_KINASES_2"/>
    <property type="match status" value="1"/>
</dbReference>
<dbReference type="Proteomes" id="UP000094256">
    <property type="component" value="Chromosome"/>
</dbReference>
<protein>
    <submittedName>
        <fullName evidence="5">Carbohydrate kinase</fullName>
    </submittedName>
</protein>
<dbReference type="InterPro" id="IPR029056">
    <property type="entry name" value="Ribokinase-like"/>
</dbReference>
<dbReference type="Pfam" id="PF00294">
    <property type="entry name" value="PfkB"/>
    <property type="match status" value="1"/>
</dbReference>
<organism evidence="5 6">
    <name type="scientific">Sphingomonas panacis</name>
    <dbReference type="NCBI Taxonomy" id="1560345"/>
    <lineage>
        <taxon>Bacteria</taxon>
        <taxon>Pseudomonadati</taxon>
        <taxon>Pseudomonadota</taxon>
        <taxon>Alphaproteobacteria</taxon>
        <taxon>Sphingomonadales</taxon>
        <taxon>Sphingomonadaceae</taxon>
        <taxon>Sphingomonas</taxon>
    </lineage>
</organism>
<keyword evidence="3 5" id="KW-0418">Kinase</keyword>
<name>A0A1B3Z699_9SPHN</name>
<evidence type="ECO:0000313" key="5">
    <source>
        <dbReference type="EMBL" id="AOH82959.1"/>
    </source>
</evidence>
<comment type="similarity">
    <text evidence="1">Belongs to the carbohydrate kinase PfkB family.</text>
</comment>
<dbReference type="CDD" id="cd01168">
    <property type="entry name" value="adenosine_kinase"/>
    <property type="match status" value="1"/>
</dbReference>
<dbReference type="PANTHER" id="PTHR43320">
    <property type="entry name" value="SUGAR KINASE"/>
    <property type="match status" value="1"/>
</dbReference>
<proteinExistence type="inferred from homology"/>
<dbReference type="AlphaFoldDB" id="A0A1B3Z699"/>
<reference evidence="5 6" key="1">
    <citation type="submission" date="2016-01" db="EMBL/GenBank/DDBJ databases">
        <title>Complete genome and mega plasmid sequence of Sphingomonas panacis DCY99 elicits systemic resistance in rice to Xanthomonas oryzae.</title>
        <authorList>
            <person name="Kim Y.J."/>
            <person name="Yang D.C."/>
            <person name="Sing P."/>
        </authorList>
    </citation>
    <scope>NUCLEOTIDE SEQUENCE [LARGE SCALE GENOMIC DNA]</scope>
    <source>
        <strain evidence="5 6">DCY99</strain>
    </source>
</reference>
<dbReference type="STRING" id="1560345.AWL63_02160"/>
<evidence type="ECO:0000256" key="1">
    <source>
        <dbReference type="ARBA" id="ARBA00010688"/>
    </source>
</evidence>
<dbReference type="OrthoDB" id="9813569at2"/>
<dbReference type="InterPro" id="IPR002173">
    <property type="entry name" value="Carboh/pur_kinase_PfkB_CS"/>
</dbReference>
<evidence type="ECO:0000313" key="6">
    <source>
        <dbReference type="Proteomes" id="UP000094256"/>
    </source>
</evidence>
<keyword evidence="2" id="KW-0808">Transferase</keyword>
<dbReference type="GO" id="GO:0016301">
    <property type="term" value="F:kinase activity"/>
    <property type="evidence" value="ECO:0007669"/>
    <property type="project" value="UniProtKB-KW"/>
</dbReference>
<dbReference type="Gene3D" id="3.40.1190.20">
    <property type="match status" value="1"/>
</dbReference>
<dbReference type="EMBL" id="CP014168">
    <property type="protein sequence ID" value="AOH82959.1"/>
    <property type="molecule type" value="Genomic_DNA"/>
</dbReference>
<evidence type="ECO:0000259" key="4">
    <source>
        <dbReference type="Pfam" id="PF00294"/>
    </source>
</evidence>
<dbReference type="InterPro" id="IPR011611">
    <property type="entry name" value="PfkB_dom"/>
</dbReference>